<comment type="caution">
    <text evidence="2">The sequence shown here is derived from an EMBL/GenBank/DDBJ whole genome shotgun (WGS) entry which is preliminary data.</text>
</comment>
<dbReference type="Proteomes" id="UP001562357">
    <property type="component" value="Unassembled WGS sequence"/>
</dbReference>
<feature type="compositionally biased region" description="Polar residues" evidence="1">
    <location>
        <begin position="1"/>
        <end position="18"/>
    </location>
</feature>
<accession>A0ABQ0CVD0</accession>
<name>A0ABQ0CVD0_9HYPO</name>
<dbReference type="EMBL" id="BAAFGZ010000277">
    <property type="protein sequence ID" value="GAB0137412.1"/>
    <property type="molecule type" value="Genomic_DNA"/>
</dbReference>
<feature type="region of interest" description="Disordered" evidence="1">
    <location>
        <begin position="1"/>
        <end position="76"/>
    </location>
</feature>
<evidence type="ECO:0000313" key="3">
    <source>
        <dbReference type="Proteomes" id="UP001562357"/>
    </source>
</evidence>
<evidence type="ECO:0000313" key="2">
    <source>
        <dbReference type="EMBL" id="GAB0137412.1"/>
    </source>
</evidence>
<feature type="compositionally biased region" description="Basic and acidic residues" evidence="1">
    <location>
        <begin position="19"/>
        <end position="48"/>
    </location>
</feature>
<reference evidence="3" key="1">
    <citation type="submission" date="2024-06" db="EMBL/GenBank/DDBJ databases">
        <title>Draft Genome Sequences of Epichloe bromicola Strains Isolated from Elymus ciliaris.</title>
        <authorList>
            <consortium name="Epichloe bromicola genome sequencing consortium"/>
            <person name="Miura A."/>
            <person name="Imano S."/>
            <person name="Ashida A."/>
            <person name="Sato I."/>
            <person name="Chiba S."/>
            <person name="Tanaka A."/>
            <person name="Camagna M."/>
            <person name="Takemoto D."/>
        </authorList>
    </citation>
    <scope>NUCLEOTIDE SEQUENCE [LARGE SCALE GENOMIC DNA]</scope>
    <source>
        <strain evidence="3">DP</strain>
    </source>
</reference>
<keyword evidence="3" id="KW-1185">Reference proteome</keyword>
<protein>
    <submittedName>
        <fullName evidence="2">Uncharacterized protein</fullName>
    </submittedName>
</protein>
<sequence>MSPQHPISTSLRPSTRSPEATRKRSREESSLSPERHVHYTRRMVELQHQKSQFPDVGDVDDATAPENGLSSLTLGGEEKSRDVGVAGGTAYRQLSGKEKHRMLENLRALYPIQFQICDINVDPARWLKSHEICERLEAAGLAPITAATMITRHSLHLATPPSHVENLQQQGTAISRALGFDLRLRRQTYVLYLPELEPNNSVSYQNERAIKQLRADNDNIEVEKLVLRHSMWWLYVGNVKHALQLVDKNRFNARGQLSTVRYVKSISLRSMQQTDSIG</sequence>
<evidence type="ECO:0000256" key="1">
    <source>
        <dbReference type="SAM" id="MobiDB-lite"/>
    </source>
</evidence>
<gene>
    <name evidence="2" type="primary">g5677</name>
    <name evidence="2" type="ORF">EsDP_00005677</name>
</gene>
<organism evidence="2 3">
    <name type="scientific">Epichloe bromicola</name>
    <dbReference type="NCBI Taxonomy" id="79588"/>
    <lineage>
        <taxon>Eukaryota</taxon>
        <taxon>Fungi</taxon>
        <taxon>Dikarya</taxon>
        <taxon>Ascomycota</taxon>
        <taxon>Pezizomycotina</taxon>
        <taxon>Sordariomycetes</taxon>
        <taxon>Hypocreomycetidae</taxon>
        <taxon>Hypocreales</taxon>
        <taxon>Clavicipitaceae</taxon>
        <taxon>Epichloe</taxon>
    </lineage>
</organism>
<proteinExistence type="predicted"/>